<evidence type="ECO:0008006" key="3">
    <source>
        <dbReference type="Google" id="ProtNLM"/>
    </source>
</evidence>
<comment type="caution">
    <text evidence="1">The sequence shown here is derived from an EMBL/GenBank/DDBJ whole genome shotgun (WGS) entry which is preliminary data.</text>
</comment>
<keyword evidence="2" id="KW-1185">Reference proteome</keyword>
<evidence type="ECO:0000313" key="2">
    <source>
        <dbReference type="Proteomes" id="UP000499080"/>
    </source>
</evidence>
<dbReference type="AlphaFoldDB" id="A0A4Y2RX90"/>
<name>A0A4Y2RX90_ARAVE</name>
<dbReference type="OrthoDB" id="6753549at2759"/>
<dbReference type="Proteomes" id="UP000499080">
    <property type="component" value="Unassembled WGS sequence"/>
</dbReference>
<organism evidence="1 2">
    <name type="scientific">Araneus ventricosus</name>
    <name type="common">Orbweaver spider</name>
    <name type="synonym">Epeira ventricosa</name>
    <dbReference type="NCBI Taxonomy" id="182803"/>
    <lineage>
        <taxon>Eukaryota</taxon>
        <taxon>Metazoa</taxon>
        <taxon>Ecdysozoa</taxon>
        <taxon>Arthropoda</taxon>
        <taxon>Chelicerata</taxon>
        <taxon>Arachnida</taxon>
        <taxon>Araneae</taxon>
        <taxon>Araneomorphae</taxon>
        <taxon>Entelegynae</taxon>
        <taxon>Araneoidea</taxon>
        <taxon>Araneidae</taxon>
        <taxon>Araneus</taxon>
    </lineage>
</organism>
<reference evidence="1 2" key="1">
    <citation type="journal article" date="2019" name="Sci. Rep.">
        <title>Orb-weaving spider Araneus ventricosus genome elucidates the spidroin gene catalogue.</title>
        <authorList>
            <person name="Kono N."/>
            <person name="Nakamura H."/>
            <person name="Ohtoshi R."/>
            <person name="Moran D.A.P."/>
            <person name="Shinohara A."/>
            <person name="Yoshida Y."/>
            <person name="Fujiwara M."/>
            <person name="Mori M."/>
            <person name="Tomita M."/>
            <person name="Arakawa K."/>
        </authorList>
    </citation>
    <scope>NUCLEOTIDE SEQUENCE [LARGE SCALE GENOMIC DNA]</scope>
</reference>
<evidence type="ECO:0000313" key="1">
    <source>
        <dbReference type="EMBL" id="GBN80514.1"/>
    </source>
</evidence>
<accession>A0A4Y2RX90</accession>
<protein>
    <recommendedName>
        <fullName evidence="3">Histone-lysine N-methyltransferase SETMAR</fullName>
    </recommendedName>
</protein>
<gene>
    <name evidence="1" type="ORF">AVEN_126187_1</name>
</gene>
<proteinExistence type="predicted"/>
<sequence length="116" mass="13481">MQASFENGDCARGVYARRAAKCAFLVGERTFGKCFQFTMRIVCNIVLKFRDVIRRKCPGQLTEGILFHRNNARPHTARLIQRSIIIQSKDFYAEDIEKLIKRSDKCINVNAYYVEK</sequence>
<dbReference type="EMBL" id="BGPR01018933">
    <property type="protein sequence ID" value="GBN80514.1"/>
    <property type="molecule type" value="Genomic_DNA"/>
</dbReference>